<evidence type="ECO:0000256" key="3">
    <source>
        <dbReference type="ARBA" id="ARBA00023002"/>
    </source>
</evidence>
<dbReference type="InterPro" id="IPR047109">
    <property type="entry name" value="CAD-like"/>
</dbReference>
<dbReference type="InterPro" id="IPR011032">
    <property type="entry name" value="GroES-like_sf"/>
</dbReference>
<dbReference type="Proteomes" id="UP000321079">
    <property type="component" value="Unassembled WGS sequence"/>
</dbReference>
<protein>
    <recommendedName>
        <fullName evidence="4">Alcohol dehydrogenase-like N-terminal domain-containing protein</fullName>
    </recommendedName>
</protein>
<keyword evidence="1" id="KW-0479">Metal-binding</keyword>
<dbReference type="InterPro" id="IPR006311">
    <property type="entry name" value="TAT_signal"/>
</dbReference>
<keyword evidence="2" id="KW-0862">Zinc</keyword>
<dbReference type="GO" id="GO:0008270">
    <property type="term" value="F:zinc ion binding"/>
    <property type="evidence" value="ECO:0007669"/>
    <property type="project" value="InterPro"/>
</dbReference>
<dbReference type="Gene3D" id="3.90.180.10">
    <property type="entry name" value="Medium-chain alcohol dehydrogenases, catalytic domain"/>
    <property type="match status" value="1"/>
</dbReference>
<organism evidence="5 6">
    <name type="scientific">Gluconobacter kanchanaburiensis NBRC 103587</name>
    <dbReference type="NCBI Taxonomy" id="1307948"/>
    <lineage>
        <taxon>Bacteria</taxon>
        <taxon>Pseudomonadati</taxon>
        <taxon>Pseudomonadota</taxon>
        <taxon>Alphaproteobacteria</taxon>
        <taxon>Acetobacterales</taxon>
        <taxon>Acetobacteraceae</taxon>
        <taxon>Gluconobacter</taxon>
    </lineage>
</organism>
<comment type="caution">
    <text evidence="5">The sequence shown here is derived from an EMBL/GenBank/DDBJ whole genome shotgun (WGS) entry which is preliminary data.</text>
</comment>
<accession>A0A511B617</accession>
<dbReference type="InterPro" id="IPR013154">
    <property type="entry name" value="ADH-like_N"/>
</dbReference>
<dbReference type="Pfam" id="PF08240">
    <property type="entry name" value="ADH_N"/>
    <property type="match status" value="1"/>
</dbReference>
<dbReference type="PROSITE" id="PS51318">
    <property type="entry name" value="TAT"/>
    <property type="match status" value="1"/>
</dbReference>
<evidence type="ECO:0000313" key="6">
    <source>
        <dbReference type="Proteomes" id="UP000321079"/>
    </source>
</evidence>
<dbReference type="RefSeq" id="WP_280177776.1">
    <property type="nucleotide sequence ID" value="NZ_BARK01000001.1"/>
</dbReference>
<feature type="domain" description="Alcohol dehydrogenase-like N-terminal" evidence="4">
    <location>
        <begin position="75"/>
        <end position="194"/>
    </location>
</feature>
<evidence type="ECO:0000256" key="2">
    <source>
        <dbReference type="ARBA" id="ARBA00022833"/>
    </source>
</evidence>
<reference evidence="5 6" key="1">
    <citation type="submission" date="2019-07" db="EMBL/GenBank/DDBJ databases">
        <title>Whole genome shotgun sequence of Gluconobacter kanchanaburiensis NBRC 103587.</title>
        <authorList>
            <person name="Hosoyama A."/>
            <person name="Uohara A."/>
            <person name="Ohji S."/>
            <person name="Ichikawa N."/>
        </authorList>
    </citation>
    <scope>NUCLEOTIDE SEQUENCE [LARGE SCALE GENOMIC DNA]</scope>
    <source>
        <strain evidence="5 6">NBRC 103587</strain>
    </source>
</reference>
<evidence type="ECO:0000256" key="1">
    <source>
        <dbReference type="ARBA" id="ARBA00022723"/>
    </source>
</evidence>
<dbReference type="PROSITE" id="PS00059">
    <property type="entry name" value="ADH_ZINC"/>
    <property type="match status" value="1"/>
</dbReference>
<name>A0A511B617_9PROT</name>
<evidence type="ECO:0000313" key="5">
    <source>
        <dbReference type="EMBL" id="GEK95153.1"/>
    </source>
</evidence>
<dbReference type="EMBL" id="BJVA01000002">
    <property type="protein sequence ID" value="GEK95153.1"/>
    <property type="molecule type" value="Genomic_DNA"/>
</dbReference>
<gene>
    <name evidence="5" type="ORF">GKA01_03500</name>
</gene>
<dbReference type="SUPFAM" id="SSF50129">
    <property type="entry name" value="GroES-like"/>
    <property type="match status" value="1"/>
</dbReference>
<dbReference type="AlphaFoldDB" id="A0A511B617"/>
<keyword evidence="6" id="KW-1185">Reference proteome</keyword>
<keyword evidence="3" id="KW-0560">Oxidoreductase</keyword>
<dbReference type="GO" id="GO:0016616">
    <property type="term" value="F:oxidoreductase activity, acting on the CH-OH group of donors, NAD or NADP as acceptor"/>
    <property type="evidence" value="ECO:0007669"/>
    <property type="project" value="InterPro"/>
</dbReference>
<dbReference type="Gene3D" id="3.40.50.720">
    <property type="entry name" value="NAD(P)-binding Rossmann-like Domain"/>
    <property type="match status" value="1"/>
</dbReference>
<dbReference type="PANTHER" id="PTHR42683">
    <property type="entry name" value="ALDEHYDE REDUCTASE"/>
    <property type="match status" value="1"/>
</dbReference>
<evidence type="ECO:0000259" key="4">
    <source>
        <dbReference type="Pfam" id="PF08240"/>
    </source>
</evidence>
<dbReference type="InterPro" id="IPR002328">
    <property type="entry name" value="ADH_Zn_CS"/>
</dbReference>
<proteinExistence type="predicted"/>
<sequence length="244" mass="25751">MCSRCDDPNHIVASFDRRNLLIGSAGLAATGLIAGAAAAKTTVMTSDLGPTTASAWAATDKSSFVPMKIQRRALGPNDVQMEILYSGICHSDIHMVREEWMPAHYPMVPGHEIIGRVTAVGPKVTKFRIGDIGGVGCMVDSCGYCVECLADREHACLNGMTLTYASPDKISGGITQGGYSTGVVVTEKFVIRIPPGVNLAGMAPLLCAGITTFSPLQHWKASRGMRIGVIGLGGGWGTWRSSLL</sequence>